<evidence type="ECO:0000256" key="1">
    <source>
        <dbReference type="ARBA" id="ARBA00010692"/>
    </source>
</evidence>
<keyword evidence="5" id="KW-1185">Reference proteome</keyword>
<dbReference type="InterPro" id="IPR003784">
    <property type="entry name" value="BioY"/>
</dbReference>
<dbReference type="EMBL" id="CP072943">
    <property type="protein sequence ID" value="QTX32447.1"/>
    <property type="molecule type" value="Genomic_DNA"/>
</dbReference>
<dbReference type="PANTHER" id="PTHR34295">
    <property type="entry name" value="BIOTIN TRANSPORTER BIOY"/>
    <property type="match status" value="1"/>
</dbReference>
<keyword evidence="2 3" id="KW-0472">Membrane</keyword>
<keyword evidence="3" id="KW-0812">Transmembrane</keyword>
<dbReference type="GO" id="GO:0005886">
    <property type="term" value="C:plasma membrane"/>
    <property type="evidence" value="ECO:0007669"/>
    <property type="project" value="UniProtKB-SubCell"/>
</dbReference>
<comment type="subcellular location">
    <subcellularLocation>
        <location evidence="2">Cell membrane</location>
        <topology evidence="2">Multi-pass membrane protein</topology>
    </subcellularLocation>
</comment>
<organism evidence="4 5">
    <name type="scientific">Aminithiophilus ramosus</name>
    <dbReference type="NCBI Taxonomy" id="3029084"/>
    <lineage>
        <taxon>Bacteria</taxon>
        <taxon>Thermotogati</taxon>
        <taxon>Synergistota</taxon>
        <taxon>Synergistia</taxon>
        <taxon>Synergistales</taxon>
        <taxon>Aminithiophilaceae</taxon>
        <taxon>Aminithiophilus</taxon>
    </lineage>
</organism>
<evidence type="ECO:0000313" key="5">
    <source>
        <dbReference type="Proteomes" id="UP000671879"/>
    </source>
</evidence>
<evidence type="ECO:0000256" key="3">
    <source>
        <dbReference type="SAM" id="Phobius"/>
    </source>
</evidence>
<dbReference type="GO" id="GO:0015225">
    <property type="term" value="F:biotin transmembrane transporter activity"/>
    <property type="evidence" value="ECO:0007669"/>
    <property type="project" value="UniProtKB-UniRule"/>
</dbReference>
<dbReference type="KEGG" id="aram:KAR29_00405"/>
<keyword evidence="2" id="KW-0813">Transport</keyword>
<keyword evidence="2" id="KW-1003">Cell membrane</keyword>
<accession>A0A9Q7APB2</accession>
<dbReference type="PANTHER" id="PTHR34295:SF1">
    <property type="entry name" value="BIOTIN TRANSPORTER BIOY"/>
    <property type="match status" value="1"/>
</dbReference>
<protein>
    <recommendedName>
        <fullName evidence="2">Biotin transporter</fullName>
    </recommendedName>
</protein>
<reference evidence="5" key="1">
    <citation type="submission" date="2021-04" db="EMBL/GenBank/DDBJ databases">
        <title>A novel Synergistetes isolate from a pyrite-forming mixed culture.</title>
        <authorList>
            <person name="Bunk B."/>
            <person name="Sproer C."/>
            <person name="Spring S."/>
            <person name="Pester M."/>
        </authorList>
    </citation>
    <scope>NUCLEOTIDE SEQUENCE [LARGE SCALE GENOMIC DNA]</scope>
    <source>
        <strain evidence="5">J.5.4.2-T.3.5.2</strain>
    </source>
</reference>
<comment type="similarity">
    <text evidence="1 2">Belongs to the BioY family.</text>
</comment>
<feature type="transmembrane region" description="Helical" evidence="3">
    <location>
        <begin position="65"/>
        <end position="84"/>
    </location>
</feature>
<evidence type="ECO:0000256" key="2">
    <source>
        <dbReference type="PIRNR" id="PIRNR016661"/>
    </source>
</evidence>
<dbReference type="Proteomes" id="UP000671879">
    <property type="component" value="Chromosome"/>
</dbReference>
<sequence>MTGGFPLKQRLRLMILASLFAVLTVVGAFIRIPFPVIPLTLQVFFVYLAGVLLGSKGALLSQGLYIAMGLLGLPVFTVGGGLQALLRPSFGFVVGFAVAAYVTGALTERHVEPSFRDYLLACLAGMASLYVVGVAGLYLNLNHLVGKEISLWGAVKVGALPFLPGDLLKAVAAAALARRVGAAVRQMLRPR</sequence>
<feature type="transmembrane region" description="Helical" evidence="3">
    <location>
        <begin position="36"/>
        <end position="53"/>
    </location>
</feature>
<feature type="transmembrane region" description="Helical" evidence="3">
    <location>
        <begin position="12"/>
        <end position="30"/>
    </location>
</feature>
<proteinExistence type="inferred from homology"/>
<evidence type="ECO:0000313" key="4">
    <source>
        <dbReference type="EMBL" id="QTX32447.1"/>
    </source>
</evidence>
<name>A0A9Q7APB2_9BACT</name>
<gene>
    <name evidence="4" type="ORF">KAR29_00405</name>
</gene>
<dbReference type="AlphaFoldDB" id="A0A9Q7APB2"/>
<keyword evidence="3" id="KW-1133">Transmembrane helix</keyword>
<feature type="transmembrane region" description="Helical" evidence="3">
    <location>
        <begin position="90"/>
        <end position="106"/>
    </location>
</feature>
<feature type="transmembrane region" description="Helical" evidence="3">
    <location>
        <begin position="159"/>
        <end position="177"/>
    </location>
</feature>
<dbReference type="Pfam" id="PF02632">
    <property type="entry name" value="BioY"/>
    <property type="match status" value="1"/>
</dbReference>
<dbReference type="PIRSF" id="PIRSF016661">
    <property type="entry name" value="BioY"/>
    <property type="match status" value="1"/>
</dbReference>
<dbReference type="Gene3D" id="1.10.1760.20">
    <property type="match status" value="1"/>
</dbReference>
<feature type="transmembrane region" description="Helical" evidence="3">
    <location>
        <begin position="118"/>
        <end position="139"/>
    </location>
</feature>